<keyword evidence="1" id="KW-0472">Membrane</keyword>
<feature type="transmembrane region" description="Helical" evidence="1">
    <location>
        <begin position="46"/>
        <end position="65"/>
    </location>
</feature>
<name>A0ABN2E400_9ACTN</name>
<comment type="caution">
    <text evidence="2">The sequence shown here is derived from an EMBL/GenBank/DDBJ whole genome shotgun (WGS) entry which is preliminary data.</text>
</comment>
<dbReference type="RefSeq" id="WP_344194890.1">
    <property type="nucleotide sequence ID" value="NZ_BAAAND010000008.1"/>
</dbReference>
<proteinExistence type="predicted"/>
<feature type="transmembrane region" description="Helical" evidence="1">
    <location>
        <begin position="16"/>
        <end position="34"/>
    </location>
</feature>
<gene>
    <name evidence="2" type="ORF">GCM10009742_47370</name>
</gene>
<protein>
    <submittedName>
        <fullName evidence="2">Uncharacterized protein</fullName>
    </submittedName>
</protein>
<feature type="transmembrane region" description="Helical" evidence="1">
    <location>
        <begin position="72"/>
        <end position="89"/>
    </location>
</feature>
<dbReference type="EMBL" id="BAAAND010000008">
    <property type="protein sequence ID" value="GAA1595181.1"/>
    <property type="molecule type" value="Genomic_DNA"/>
</dbReference>
<feature type="transmembrane region" description="Helical" evidence="1">
    <location>
        <begin position="109"/>
        <end position="129"/>
    </location>
</feature>
<organism evidence="2 3">
    <name type="scientific">Kribbella karoonensis</name>
    <dbReference type="NCBI Taxonomy" id="324851"/>
    <lineage>
        <taxon>Bacteria</taxon>
        <taxon>Bacillati</taxon>
        <taxon>Actinomycetota</taxon>
        <taxon>Actinomycetes</taxon>
        <taxon>Propionibacteriales</taxon>
        <taxon>Kribbellaceae</taxon>
        <taxon>Kribbella</taxon>
    </lineage>
</organism>
<sequence length="148" mass="15370">MPNAGTTYRRLTTERLARAAAAVLLGAVAVVHILELGDQLAENKLVGYAFIALIAAAVIAAAALIAVPSPRVWGPVGVLAAGALAAYLLSRTTGLPTDSLEVGNWNCTLGIAALTTETLVLSIVTWQLWRRRTAPEPSATAVAEDAEL</sequence>
<keyword evidence="3" id="KW-1185">Reference proteome</keyword>
<accession>A0ABN2E400</accession>
<evidence type="ECO:0000313" key="2">
    <source>
        <dbReference type="EMBL" id="GAA1595181.1"/>
    </source>
</evidence>
<keyword evidence="1" id="KW-0812">Transmembrane</keyword>
<evidence type="ECO:0000313" key="3">
    <source>
        <dbReference type="Proteomes" id="UP001500190"/>
    </source>
</evidence>
<reference evidence="2 3" key="1">
    <citation type="journal article" date="2019" name="Int. J. Syst. Evol. Microbiol.">
        <title>The Global Catalogue of Microorganisms (GCM) 10K type strain sequencing project: providing services to taxonomists for standard genome sequencing and annotation.</title>
        <authorList>
            <consortium name="The Broad Institute Genomics Platform"/>
            <consortium name="The Broad Institute Genome Sequencing Center for Infectious Disease"/>
            <person name="Wu L."/>
            <person name="Ma J."/>
        </authorList>
    </citation>
    <scope>NUCLEOTIDE SEQUENCE [LARGE SCALE GENOMIC DNA]</scope>
    <source>
        <strain evidence="2 3">JCM 14304</strain>
    </source>
</reference>
<dbReference type="Proteomes" id="UP001500190">
    <property type="component" value="Unassembled WGS sequence"/>
</dbReference>
<keyword evidence="1" id="KW-1133">Transmembrane helix</keyword>
<evidence type="ECO:0000256" key="1">
    <source>
        <dbReference type="SAM" id="Phobius"/>
    </source>
</evidence>